<dbReference type="GO" id="GO:0000781">
    <property type="term" value="C:chromosome, telomeric region"/>
    <property type="evidence" value="ECO:0007669"/>
    <property type="project" value="UniProtKB-SubCell"/>
</dbReference>
<evidence type="ECO:0000256" key="2">
    <source>
        <dbReference type="ARBA" id="ARBA00022454"/>
    </source>
</evidence>
<dbReference type="Gene3D" id="2.40.50.1040">
    <property type="match status" value="1"/>
</dbReference>
<proteinExistence type="predicted"/>
<evidence type="ECO:0000313" key="6">
    <source>
        <dbReference type="Proteomes" id="UP000790833"/>
    </source>
</evidence>
<dbReference type="Proteomes" id="UP000790833">
    <property type="component" value="Unassembled WGS sequence"/>
</dbReference>
<evidence type="ECO:0000313" key="5">
    <source>
        <dbReference type="EMBL" id="KAG7191400.1"/>
    </source>
</evidence>
<keyword evidence="3" id="KW-0779">Telomere</keyword>
<sequence>METHVFRCGNNGRRYYWPSLFHLDPCTSATVPLFIIDVLKAPIARDFYLGSIPLAYANAILIGNHVVTSIEVGGRIVGEEMILSSDDESATTIILSIDDTSGHRSILRCRVPFGLYLAQGLQWGHTYGVIVVIKGHLLIRNRQLQGRALQVKDRNGDFSSELSIWNKTLKYRKDHLSVDWEVVVPDTTDIYKSSQDGKVKDSTVKDSAVLVISSDSEVEEEEIPISTGIEDSLYLPNRKRYDIIDTDSDSLTEVVGDSSDIEVIAINRQGPPRHILLAEIIRILILNKFVPILVPQLYKVHLRDKWGTFGGILEACQELYRHYNLIHISTRNKTISSTNLKNLYNNTANCLRRMKLAKMTFDEDRTFDVPKYIAEFPQFTLENWDFRIMNSLIDFIVMYDVGDKNRWVCGKFQWRFKG</sequence>
<feature type="domain" description="CST complex subunit Stn1 N-terminal" evidence="4">
    <location>
        <begin position="60"/>
        <end position="251"/>
    </location>
</feature>
<comment type="caution">
    <text evidence="5">The sequence shown here is derived from an EMBL/GenBank/DDBJ whole genome shotgun (WGS) entry which is preliminary data.</text>
</comment>
<reference evidence="5" key="1">
    <citation type="submission" date="2021-03" db="EMBL/GenBank/DDBJ databases">
        <authorList>
            <person name="Palmer J.M."/>
        </authorList>
    </citation>
    <scope>NUCLEOTIDE SEQUENCE</scope>
    <source>
        <strain evidence="5">ARV_011</strain>
    </source>
</reference>
<evidence type="ECO:0000259" key="4">
    <source>
        <dbReference type="Pfam" id="PF10451"/>
    </source>
</evidence>
<evidence type="ECO:0000256" key="3">
    <source>
        <dbReference type="ARBA" id="ARBA00022895"/>
    </source>
</evidence>
<comment type="subcellular location">
    <subcellularLocation>
        <location evidence="1">Chromosome</location>
        <location evidence="1">Telomere</location>
    </subcellularLocation>
</comment>
<dbReference type="GeneID" id="66116818"/>
<keyword evidence="6" id="KW-1185">Reference proteome</keyword>
<dbReference type="RefSeq" id="XP_043046952.1">
    <property type="nucleotide sequence ID" value="XM_043194167.1"/>
</dbReference>
<organism evidence="5 6">
    <name type="scientific">Scheffersomyces spartinae</name>
    <dbReference type="NCBI Taxonomy" id="45513"/>
    <lineage>
        <taxon>Eukaryota</taxon>
        <taxon>Fungi</taxon>
        <taxon>Dikarya</taxon>
        <taxon>Ascomycota</taxon>
        <taxon>Saccharomycotina</taxon>
        <taxon>Pichiomycetes</taxon>
        <taxon>Debaryomycetaceae</taxon>
        <taxon>Scheffersomyces</taxon>
    </lineage>
</organism>
<name>A0A9P7V5A0_9ASCO</name>
<dbReference type="AlphaFoldDB" id="A0A9P7V5A0"/>
<gene>
    <name evidence="5" type="ORF">KQ657_003444</name>
</gene>
<accession>A0A9P7V5A0</accession>
<dbReference type="EMBL" id="JAHMUF010000030">
    <property type="protein sequence ID" value="KAG7191400.1"/>
    <property type="molecule type" value="Genomic_DNA"/>
</dbReference>
<protein>
    <recommendedName>
        <fullName evidence="4">CST complex subunit Stn1 N-terminal domain-containing protein</fullName>
    </recommendedName>
</protein>
<evidence type="ECO:0000256" key="1">
    <source>
        <dbReference type="ARBA" id="ARBA00004574"/>
    </source>
</evidence>
<keyword evidence="2" id="KW-0158">Chromosome</keyword>
<dbReference type="Pfam" id="PF10451">
    <property type="entry name" value="Stn1"/>
    <property type="match status" value="1"/>
</dbReference>
<dbReference type="InterPro" id="IPR018856">
    <property type="entry name" value="Stn1_N"/>
</dbReference>